<dbReference type="HOGENOM" id="CLU_2574588_0_0_1"/>
<evidence type="ECO:0000313" key="1">
    <source>
        <dbReference type="EMBL" id="KIK82031.1"/>
    </source>
</evidence>
<accession>A0A0D0DCS7</accession>
<gene>
    <name evidence="1" type="ORF">PAXRUDRAFT_731235</name>
</gene>
<dbReference type="Proteomes" id="UP000054538">
    <property type="component" value="Unassembled WGS sequence"/>
</dbReference>
<dbReference type="InParanoid" id="A0A0D0DCS7"/>
<reference evidence="2" key="2">
    <citation type="submission" date="2015-01" db="EMBL/GenBank/DDBJ databases">
        <title>Evolutionary Origins and Diversification of the Mycorrhizal Mutualists.</title>
        <authorList>
            <consortium name="DOE Joint Genome Institute"/>
            <consortium name="Mycorrhizal Genomics Consortium"/>
            <person name="Kohler A."/>
            <person name="Kuo A."/>
            <person name="Nagy L.G."/>
            <person name="Floudas D."/>
            <person name="Copeland A."/>
            <person name="Barry K.W."/>
            <person name="Cichocki N."/>
            <person name="Veneault-Fourrey C."/>
            <person name="LaButti K."/>
            <person name="Lindquist E.A."/>
            <person name="Lipzen A."/>
            <person name="Lundell T."/>
            <person name="Morin E."/>
            <person name="Murat C."/>
            <person name="Riley R."/>
            <person name="Ohm R."/>
            <person name="Sun H."/>
            <person name="Tunlid A."/>
            <person name="Henrissat B."/>
            <person name="Grigoriev I.V."/>
            <person name="Hibbett D.S."/>
            <person name="Martin F."/>
        </authorList>
    </citation>
    <scope>NUCLEOTIDE SEQUENCE [LARGE SCALE GENOMIC DNA]</scope>
    <source>
        <strain evidence="2">Ve08.2h10</strain>
    </source>
</reference>
<protein>
    <submittedName>
        <fullName evidence="1">Uncharacterized protein</fullName>
    </submittedName>
</protein>
<reference evidence="1 2" key="1">
    <citation type="submission" date="2014-04" db="EMBL/GenBank/DDBJ databases">
        <authorList>
            <consortium name="DOE Joint Genome Institute"/>
            <person name="Kuo A."/>
            <person name="Kohler A."/>
            <person name="Jargeat P."/>
            <person name="Nagy L.G."/>
            <person name="Floudas D."/>
            <person name="Copeland A."/>
            <person name="Barry K.W."/>
            <person name="Cichocki N."/>
            <person name="Veneault-Fourrey C."/>
            <person name="LaButti K."/>
            <person name="Lindquist E.A."/>
            <person name="Lipzen A."/>
            <person name="Lundell T."/>
            <person name="Morin E."/>
            <person name="Murat C."/>
            <person name="Sun H."/>
            <person name="Tunlid A."/>
            <person name="Henrissat B."/>
            <person name="Grigoriev I.V."/>
            <person name="Hibbett D.S."/>
            <person name="Martin F."/>
            <person name="Nordberg H.P."/>
            <person name="Cantor M.N."/>
            <person name="Hua S.X."/>
        </authorList>
    </citation>
    <scope>NUCLEOTIDE SEQUENCE [LARGE SCALE GENOMIC DNA]</scope>
    <source>
        <strain evidence="1 2">Ve08.2h10</strain>
    </source>
</reference>
<proteinExistence type="predicted"/>
<organism evidence="1 2">
    <name type="scientific">Paxillus rubicundulus Ve08.2h10</name>
    <dbReference type="NCBI Taxonomy" id="930991"/>
    <lineage>
        <taxon>Eukaryota</taxon>
        <taxon>Fungi</taxon>
        <taxon>Dikarya</taxon>
        <taxon>Basidiomycota</taxon>
        <taxon>Agaricomycotina</taxon>
        <taxon>Agaricomycetes</taxon>
        <taxon>Agaricomycetidae</taxon>
        <taxon>Boletales</taxon>
        <taxon>Paxilineae</taxon>
        <taxon>Paxillaceae</taxon>
        <taxon>Paxillus</taxon>
    </lineage>
</organism>
<dbReference type="EMBL" id="KN825690">
    <property type="protein sequence ID" value="KIK82031.1"/>
    <property type="molecule type" value="Genomic_DNA"/>
</dbReference>
<name>A0A0D0DCS7_9AGAM</name>
<dbReference type="AlphaFoldDB" id="A0A0D0DCS7"/>
<evidence type="ECO:0000313" key="2">
    <source>
        <dbReference type="Proteomes" id="UP000054538"/>
    </source>
</evidence>
<sequence>MSLELSHFPNVDSTSGRKLTTHCTLLKLVNSFITAKRPCNAVIPDQMWRGWCCSRKKFCWCHELQSHCHKLKSGCCNHRQP</sequence>
<keyword evidence="2" id="KW-1185">Reference proteome</keyword>